<accession>A0A7W7GL39</accession>
<dbReference type="AlphaFoldDB" id="A0A7W7GL39"/>
<keyword evidence="2" id="KW-1185">Reference proteome</keyword>
<dbReference type="InterPro" id="IPR014347">
    <property type="entry name" value="Tautomerase/MIF_sf"/>
</dbReference>
<protein>
    <submittedName>
        <fullName evidence="1">Phenylpyruvate tautomerase PptA (4-oxalocrotonate tautomerase family)</fullName>
    </submittedName>
</protein>
<evidence type="ECO:0000313" key="2">
    <source>
        <dbReference type="Proteomes" id="UP000565089"/>
    </source>
</evidence>
<keyword evidence="1" id="KW-0670">Pyruvate</keyword>
<sequence length="105" mass="11226">MGRARAGGDDPADAGPDADVMVIDVTVMDGDWRREVRKEVIERVLAALADACGLPEPSPAWWVTFRVIDEGSWGSRGTVLSVLSLLETGVFTGEKADAVRTALRA</sequence>
<evidence type="ECO:0000313" key="1">
    <source>
        <dbReference type="EMBL" id="MBB4717499.1"/>
    </source>
</evidence>
<dbReference type="EMBL" id="JACHMS010000001">
    <property type="protein sequence ID" value="MBB4717499.1"/>
    <property type="molecule type" value="Genomic_DNA"/>
</dbReference>
<name>A0A7W7GL39_9ACTN</name>
<reference evidence="1 2" key="1">
    <citation type="submission" date="2020-08" db="EMBL/GenBank/DDBJ databases">
        <title>Sequencing the genomes of 1000 actinobacteria strains.</title>
        <authorList>
            <person name="Klenk H.-P."/>
        </authorList>
    </citation>
    <scope>NUCLEOTIDE SEQUENCE [LARGE SCALE GENOMIC DNA]</scope>
    <source>
        <strain evidence="1 2">DSM 40483</strain>
    </source>
</reference>
<dbReference type="GeneID" id="95799320"/>
<dbReference type="RefSeq" id="WP_246546202.1">
    <property type="nucleotide sequence ID" value="NZ_JACHMS010000001.1"/>
</dbReference>
<dbReference type="Proteomes" id="UP000565089">
    <property type="component" value="Unassembled WGS sequence"/>
</dbReference>
<gene>
    <name evidence="1" type="ORF">BJ965_007381</name>
</gene>
<comment type="caution">
    <text evidence="1">The sequence shown here is derived from an EMBL/GenBank/DDBJ whole genome shotgun (WGS) entry which is preliminary data.</text>
</comment>
<dbReference type="Gene3D" id="3.30.429.10">
    <property type="entry name" value="Macrophage Migration Inhibitory Factor"/>
    <property type="match status" value="1"/>
</dbReference>
<proteinExistence type="predicted"/>
<organism evidence="1 2">
    <name type="scientific">Streptomyces luteogriseus</name>
    <dbReference type="NCBI Taxonomy" id="68233"/>
    <lineage>
        <taxon>Bacteria</taxon>
        <taxon>Bacillati</taxon>
        <taxon>Actinomycetota</taxon>
        <taxon>Actinomycetes</taxon>
        <taxon>Kitasatosporales</taxon>
        <taxon>Streptomycetaceae</taxon>
        <taxon>Streptomyces</taxon>
    </lineage>
</organism>